<dbReference type="Gene3D" id="1.10.3210.10">
    <property type="entry name" value="Hypothetical protein af1432"/>
    <property type="match status" value="1"/>
</dbReference>
<dbReference type="Proteomes" id="UP000426444">
    <property type="component" value="Chromosome"/>
</dbReference>
<dbReference type="PROSITE" id="PS50113">
    <property type="entry name" value="PAC"/>
    <property type="match status" value="1"/>
</dbReference>
<dbReference type="Pfam" id="PF00990">
    <property type="entry name" value="GGDEF"/>
    <property type="match status" value="1"/>
</dbReference>
<keyword evidence="6" id="KW-1185">Reference proteome</keyword>
<dbReference type="InterPro" id="IPR043128">
    <property type="entry name" value="Rev_trsase/Diguanyl_cyclase"/>
</dbReference>
<dbReference type="SUPFAM" id="SSF55785">
    <property type="entry name" value="PYP-like sensor domain (PAS domain)"/>
    <property type="match status" value="1"/>
</dbReference>
<dbReference type="SUPFAM" id="SSF109604">
    <property type="entry name" value="HD-domain/PDEase-like"/>
    <property type="match status" value="1"/>
</dbReference>
<gene>
    <name evidence="5" type="ORF">SYNTR_1141</name>
</gene>
<dbReference type="PROSITE" id="PS50887">
    <property type="entry name" value="GGDEF"/>
    <property type="match status" value="1"/>
</dbReference>
<dbReference type="Pfam" id="PF13487">
    <property type="entry name" value="HD_5"/>
    <property type="match status" value="1"/>
</dbReference>
<feature type="domain" description="GGDEF" evidence="3">
    <location>
        <begin position="181"/>
        <end position="314"/>
    </location>
</feature>
<dbReference type="PROSITE" id="PS50112">
    <property type="entry name" value="PAS"/>
    <property type="match status" value="1"/>
</dbReference>
<dbReference type="EMBL" id="CP046457">
    <property type="protein sequence ID" value="QGT99734.1"/>
    <property type="molecule type" value="Genomic_DNA"/>
</dbReference>
<dbReference type="InterPro" id="IPR029787">
    <property type="entry name" value="Nucleotide_cyclase"/>
</dbReference>
<dbReference type="KEGG" id="salq:SYNTR_1141"/>
<dbReference type="PANTHER" id="PTHR43155">
    <property type="entry name" value="CYCLIC DI-GMP PHOSPHODIESTERASE PA4108-RELATED"/>
    <property type="match status" value="1"/>
</dbReference>
<dbReference type="SMART" id="SM00091">
    <property type="entry name" value="PAS"/>
    <property type="match status" value="1"/>
</dbReference>
<dbReference type="Pfam" id="PF08447">
    <property type="entry name" value="PAS_3"/>
    <property type="match status" value="1"/>
</dbReference>
<evidence type="ECO:0000259" key="4">
    <source>
        <dbReference type="PROSITE" id="PS51832"/>
    </source>
</evidence>
<protein>
    <submittedName>
        <fullName evidence="5">Uncharacterized protein</fullName>
    </submittedName>
</protein>
<dbReference type="InterPro" id="IPR037522">
    <property type="entry name" value="HD_GYP_dom"/>
</dbReference>
<dbReference type="NCBIfam" id="TIGR00254">
    <property type="entry name" value="GGDEF"/>
    <property type="match status" value="1"/>
</dbReference>
<dbReference type="Gene3D" id="3.30.450.20">
    <property type="entry name" value="PAS domain"/>
    <property type="match status" value="1"/>
</dbReference>
<sequence length="490" mass="56558">MENRYNFKKCRVKKTANHPHLLANKFSILTKNVGAFIFIVQEGKFVYVNPAFEVITGYSAQELYQKHLWEIIEEDNRELVKQRVISREKGENVPVNYEFKLLNKKGEVRWIDYSSTVITYIGKPAILGSGIDITTSKNMEEMLHLEQEKLAYLEIHDTLTHLYNWNYFRKQLENTDKINENNSAIIVCDLDGLKLANDTLGYSAGDTLLRDVAKILRSSCPPRAIIARTNGSEFATLIRDIRQEKLRTIIENIYKQVSFYNKKNNTLSLSLSIGFAYKQNPNQSLTEVMQEANQLMYREKLLHKQSSRSGLVDIMMKALEVRDYITEGHTDRLQEIVEKIAKAINMPENRMNDLSLLALFHDIGKVGIADSILFKPDKLSDAEMEEMKKHSNIGYHIAKSTSELAHIADWILKHHEKWDGSGYPLGLKGEEIPIECRILTIADAYDAMSNDRPYRKAMTQEEIIEEFKNCSGKQFDPELLKVFFDKYLLI</sequence>
<dbReference type="Gene3D" id="3.30.70.270">
    <property type="match status" value="1"/>
</dbReference>
<feature type="domain" description="PAS" evidence="1">
    <location>
        <begin position="42"/>
        <end position="84"/>
    </location>
</feature>
<dbReference type="SMART" id="SM00267">
    <property type="entry name" value="GGDEF"/>
    <property type="match status" value="1"/>
</dbReference>
<organism evidence="5 6">
    <name type="scientific">Candidatus Syntrophocurvum alkaliphilum</name>
    <dbReference type="NCBI Taxonomy" id="2293317"/>
    <lineage>
        <taxon>Bacteria</taxon>
        <taxon>Bacillati</taxon>
        <taxon>Bacillota</taxon>
        <taxon>Clostridia</taxon>
        <taxon>Eubacteriales</taxon>
        <taxon>Syntrophomonadaceae</taxon>
        <taxon>Candidatus Syntrophocurvum</taxon>
    </lineage>
</organism>
<dbReference type="PANTHER" id="PTHR43155:SF2">
    <property type="entry name" value="CYCLIC DI-GMP PHOSPHODIESTERASE PA4108"/>
    <property type="match status" value="1"/>
</dbReference>
<dbReference type="AlphaFoldDB" id="A0A6I6DIQ1"/>
<proteinExistence type="predicted"/>
<dbReference type="OrthoDB" id="9804747at2"/>
<dbReference type="CDD" id="cd01949">
    <property type="entry name" value="GGDEF"/>
    <property type="match status" value="1"/>
</dbReference>
<dbReference type="InterPro" id="IPR000160">
    <property type="entry name" value="GGDEF_dom"/>
</dbReference>
<evidence type="ECO:0000259" key="3">
    <source>
        <dbReference type="PROSITE" id="PS50887"/>
    </source>
</evidence>
<dbReference type="CDD" id="cd00130">
    <property type="entry name" value="PAS"/>
    <property type="match status" value="1"/>
</dbReference>
<dbReference type="CDD" id="cd00077">
    <property type="entry name" value="HDc"/>
    <property type="match status" value="1"/>
</dbReference>
<dbReference type="InterPro" id="IPR000014">
    <property type="entry name" value="PAS"/>
</dbReference>
<evidence type="ECO:0000313" key="5">
    <source>
        <dbReference type="EMBL" id="QGT99734.1"/>
    </source>
</evidence>
<dbReference type="RefSeq" id="WP_156203604.1">
    <property type="nucleotide sequence ID" value="NZ_CP046457.1"/>
</dbReference>
<dbReference type="NCBIfam" id="TIGR00229">
    <property type="entry name" value="sensory_box"/>
    <property type="match status" value="1"/>
</dbReference>
<dbReference type="SMART" id="SM00471">
    <property type="entry name" value="HDc"/>
    <property type="match status" value="1"/>
</dbReference>
<evidence type="ECO:0000259" key="2">
    <source>
        <dbReference type="PROSITE" id="PS50113"/>
    </source>
</evidence>
<dbReference type="PROSITE" id="PS51832">
    <property type="entry name" value="HD_GYP"/>
    <property type="match status" value="1"/>
</dbReference>
<dbReference type="InterPro" id="IPR013655">
    <property type="entry name" value="PAS_fold_3"/>
</dbReference>
<dbReference type="InterPro" id="IPR035965">
    <property type="entry name" value="PAS-like_dom_sf"/>
</dbReference>
<feature type="domain" description="PAC" evidence="2">
    <location>
        <begin position="95"/>
        <end position="145"/>
    </location>
</feature>
<name>A0A6I6DIQ1_9FIRM</name>
<dbReference type="InterPro" id="IPR003607">
    <property type="entry name" value="HD/PDEase_dom"/>
</dbReference>
<feature type="domain" description="HD-GYP" evidence="4">
    <location>
        <begin position="304"/>
        <end position="490"/>
    </location>
</feature>
<reference evidence="6" key="1">
    <citation type="journal article" date="2019" name="Microbiology">
        <title>Complete Genome Sequence of an Uncultured Bacterium of the Candidate Phylum Bipolaricaulota.</title>
        <authorList>
            <person name="Kadnikov V.V."/>
            <person name="Mardanov A.V."/>
            <person name="Beletsky A.V."/>
            <person name="Frank Y.A."/>
            <person name="Karnachuk O.V."/>
            <person name="Ravin N.V."/>
        </authorList>
    </citation>
    <scope>NUCLEOTIDE SEQUENCE [LARGE SCALE GENOMIC DNA]</scope>
</reference>
<dbReference type="InterPro" id="IPR000700">
    <property type="entry name" value="PAS-assoc_C"/>
</dbReference>
<dbReference type="SUPFAM" id="SSF55073">
    <property type="entry name" value="Nucleotide cyclase"/>
    <property type="match status" value="1"/>
</dbReference>
<accession>A0A6I6DIQ1</accession>
<evidence type="ECO:0000259" key="1">
    <source>
        <dbReference type="PROSITE" id="PS50112"/>
    </source>
</evidence>
<evidence type="ECO:0000313" key="6">
    <source>
        <dbReference type="Proteomes" id="UP000426444"/>
    </source>
</evidence>